<dbReference type="SUPFAM" id="SSF103473">
    <property type="entry name" value="MFS general substrate transporter"/>
    <property type="match status" value="1"/>
</dbReference>
<keyword evidence="3" id="KW-0472">Membrane</keyword>
<gene>
    <name evidence="5" type="ORF">Anas_02125</name>
</gene>
<comment type="subcellular location">
    <subcellularLocation>
        <location evidence="1">Membrane</location>
        <topology evidence="1">Multi-pass membrane protein</topology>
    </subcellularLocation>
</comment>
<dbReference type="AlphaFoldDB" id="A0A5N5T3P7"/>
<feature type="transmembrane region" description="Helical" evidence="3">
    <location>
        <begin position="380"/>
        <end position="400"/>
    </location>
</feature>
<feature type="transmembrane region" description="Helical" evidence="3">
    <location>
        <begin position="472"/>
        <end position="495"/>
    </location>
</feature>
<dbReference type="PANTHER" id="PTHR11360:SF306">
    <property type="entry name" value="RE01051P"/>
    <property type="match status" value="1"/>
</dbReference>
<comment type="caution">
    <text evidence="5">The sequence shown here is derived from an EMBL/GenBank/DDBJ whole genome shotgun (WGS) entry which is preliminary data.</text>
</comment>
<keyword evidence="3" id="KW-0812">Transmembrane</keyword>
<accession>A0A5N5T3P7</accession>
<dbReference type="PANTHER" id="PTHR11360">
    <property type="entry name" value="MONOCARBOXYLATE TRANSPORTER"/>
    <property type="match status" value="1"/>
</dbReference>
<sequence length="523" mass="58550">MDSLESSSVTCNDSSTKLSDIEQEKTPQANDNSNAKDVEMVPPDGGWGWMVVAGSFLIMSVGGYIFYAFSIFLSPILMSDQVSSIKIAWIFNLYHLIWSFYTIFIGPLCEQFGTRKMAIFGGVASFLSLFLSAFAPTVDYLFFTFTLPAGIGGASAFTLTFIVVSTYFKKHRGFAIAMTSMGYCLSGFISPVIANYLLENYGYVSATAISGAFLLNQCVGASLYQPVKWHMKPSKKITVVKKESQDLVKWKKESEETDLIEKVHDISCKKPQTSNTQHENKNVAGKMLRDQKSTNKFMKVLQSTFTNLKSLKYMRVHLIAWSYFAVMFGVSNFFMWIPFVITNNGYSLEMATWCTSLSSIGNLIGRILMSLLADRKFFNVIYGFMFGQFLMGISIIAFSLVSDINYFMIIICCYGFGIGFTISSIITVMIKVMGIEMLPAVLGISSLSKGLLGIIFGPLIGAVRDMSQSYAYVLWILGGFQFIGTLMLLLLPFGLKFDNWNMRRLERKKNHKMTTSFSDISEE</sequence>
<feature type="transmembrane region" description="Helical" evidence="3">
    <location>
        <begin position="406"/>
        <end position="430"/>
    </location>
</feature>
<feature type="transmembrane region" description="Helical" evidence="3">
    <location>
        <begin position="176"/>
        <end position="197"/>
    </location>
</feature>
<feature type="domain" description="Major facilitator superfamily (MFS) profile" evidence="4">
    <location>
        <begin position="48"/>
        <end position="496"/>
    </location>
</feature>
<feature type="transmembrane region" description="Helical" evidence="3">
    <location>
        <begin position="318"/>
        <end position="338"/>
    </location>
</feature>
<reference evidence="5 6" key="1">
    <citation type="journal article" date="2019" name="PLoS Biol.">
        <title>Sex chromosomes control vertical transmission of feminizing Wolbachia symbionts in an isopod.</title>
        <authorList>
            <person name="Becking T."/>
            <person name="Chebbi M.A."/>
            <person name="Giraud I."/>
            <person name="Moumen B."/>
            <person name="Laverre T."/>
            <person name="Caubet Y."/>
            <person name="Peccoud J."/>
            <person name="Gilbert C."/>
            <person name="Cordaux R."/>
        </authorList>
    </citation>
    <scope>NUCLEOTIDE SEQUENCE [LARGE SCALE GENOMIC DNA]</scope>
    <source>
        <strain evidence="5">ANa2</strain>
        <tissue evidence="5">Whole body excluding digestive tract and cuticle</tissue>
    </source>
</reference>
<proteinExistence type="predicted"/>
<protein>
    <submittedName>
        <fullName evidence="5">Monocarboxylate transporter 14</fullName>
    </submittedName>
</protein>
<dbReference type="EMBL" id="SEYY01011569">
    <property type="protein sequence ID" value="KAB7501144.1"/>
    <property type="molecule type" value="Genomic_DNA"/>
</dbReference>
<dbReference type="OrthoDB" id="6367435at2759"/>
<feature type="transmembrane region" description="Helical" evidence="3">
    <location>
        <begin position="437"/>
        <end position="460"/>
    </location>
</feature>
<feature type="transmembrane region" description="Helical" evidence="3">
    <location>
        <begin position="87"/>
        <end position="105"/>
    </location>
</feature>
<dbReference type="InterPro" id="IPR020846">
    <property type="entry name" value="MFS_dom"/>
</dbReference>
<dbReference type="GO" id="GO:0008028">
    <property type="term" value="F:monocarboxylic acid transmembrane transporter activity"/>
    <property type="evidence" value="ECO:0007669"/>
    <property type="project" value="TreeGrafter"/>
</dbReference>
<feature type="transmembrane region" description="Helical" evidence="3">
    <location>
        <begin position="117"/>
        <end position="135"/>
    </location>
</feature>
<feature type="transmembrane region" description="Helical" evidence="3">
    <location>
        <begin position="350"/>
        <end position="368"/>
    </location>
</feature>
<keyword evidence="6" id="KW-1185">Reference proteome</keyword>
<dbReference type="InterPro" id="IPR050327">
    <property type="entry name" value="Proton-linked_MCT"/>
</dbReference>
<dbReference type="Gene3D" id="1.20.1250.20">
    <property type="entry name" value="MFS general substrate transporter like domains"/>
    <property type="match status" value="1"/>
</dbReference>
<feature type="transmembrane region" description="Helical" evidence="3">
    <location>
        <begin position="141"/>
        <end position="164"/>
    </location>
</feature>
<evidence type="ECO:0000313" key="5">
    <source>
        <dbReference type="EMBL" id="KAB7501144.1"/>
    </source>
</evidence>
<evidence type="ECO:0000256" key="1">
    <source>
        <dbReference type="ARBA" id="ARBA00004141"/>
    </source>
</evidence>
<feature type="transmembrane region" description="Helical" evidence="3">
    <location>
        <begin position="203"/>
        <end position="224"/>
    </location>
</feature>
<feature type="transmembrane region" description="Helical" evidence="3">
    <location>
        <begin position="46"/>
        <end position="67"/>
    </location>
</feature>
<name>A0A5N5T3P7_9CRUS</name>
<evidence type="ECO:0000313" key="6">
    <source>
        <dbReference type="Proteomes" id="UP000326759"/>
    </source>
</evidence>
<organism evidence="5 6">
    <name type="scientific">Armadillidium nasatum</name>
    <dbReference type="NCBI Taxonomy" id="96803"/>
    <lineage>
        <taxon>Eukaryota</taxon>
        <taxon>Metazoa</taxon>
        <taxon>Ecdysozoa</taxon>
        <taxon>Arthropoda</taxon>
        <taxon>Crustacea</taxon>
        <taxon>Multicrustacea</taxon>
        <taxon>Malacostraca</taxon>
        <taxon>Eumalacostraca</taxon>
        <taxon>Peracarida</taxon>
        <taxon>Isopoda</taxon>
        <taxon>Oniscidea</taxon>
        <taxon>Crinocheta</taxon>
        <taxon>Armadillidiidae</taxon>
        <taxon>Armadillidium</taxon>
    </lineage>
</organism>
<evidence type="ECO:0000256" key="3">
    <source>
        <dbReference type="SAM" id="Phobius"/>
    </source>
</evidence>
<keyword evidence="3" id="KW-1133">Transmembrane helix</keyword>
<feature type="compositionally biased region" description="Polar residues" evidence="2">
    <location>
        <begin position="1"/>
        <end position="18"/>
    </location>
</feature>
<evidence type="ECO:0000259" key="4">
    <source>
        <dbReference type="PROSITE" id="PS50850"/>
    </source>
</evidence>
<dbReference type="GO" id="GO:0016020">
    <property type="term" value="C:membrane"/>
    <property type="evidence" value="ECO:0007669"/>
    <property type="project" value="UniProtKB-SubCell"/>
</dbReference>
<dbReference type="InterPro" id="IPR011701">
    <property type="entry name" value="MFS"/>
</dbReference>
<dbReference type="Proteomes" id="UP000326759">
    <property type="component" value="Unassembled WGS sequence"/>
</dbReference>
<dbReference type="InterPro" id="IPR036259">
    <property type="entry name" value="MFS_trans_sf"/>
</dbReference>
<dbReference type="PROSITE" id="PS50850">
    <property type="entry name" value="MFS"/>
    <property type="match status" value="1"/>
</dbReference>
<dbReference type="Pfam" id="PF07690">
    <property type="entry name" value="MFS_1"/>
    <property type="match status" value="1"/>
</dbReference>
<evidence type="ECO:0000256" key="2">
    <source>
        <dbReference type="SAM" id="MobiDB-lite"/>
    </source>
</evidence>
<feature type="region of interest" description="Disordered" evidence="2">
    <location>
        <begin position="1"/>
        <end position="37"/>
    </location>
</feature>